<dbReference type="GO" id="GO:0015020">
    <property type="term" value="F:glucuronosyltransferase activity"/>
    <property type="evidence" value="ECO:0007669"/>
    <property type="project" value="TreeGrafter"/>
</dbReference>
<dbReference type="RefSeq" id="XP_012893591.1">
    <property type="nucleotide sequence ID" value="XM_013038137.1"/>
</dbReference>
<dbReference type="GeneID" id="24917334"/>
<dbReference type="GO" id="GO:0016020">
    <property type="term" value="C:membrane"/>
    <property type="evidence" value="ECO:0007669"/>
    <property type="project" value="UniProtKB-SubCell"/>
</dbReference>
<feature type="chain" id="PRO_5003117573" description="Glycosyl transferase 64 domain-containing protein" evidence="7">
    <location>
        <begin position="20"/>
        <end position="343"/>
    </location>
</feature>
<sequence length="343" mass="40539">MIVFLILAVLGELSILLHNSHPNWSLSSVHVLQQIQLSSHKVLSHHSKAITTTLPTVAPYIDFQPLDKRYGKNNVYVQKLMKIPSLKHFSNEKKCFQQLVPYYLNPFASSACHNASDLFDFFKHNKKNLFFDCHDSHPYSHCQQFYVVTYDTMKNECSSFKRKPYNPKDYDDVTLITILTLVRKDRLPYLMKRWKHRINMVIFVTENEIDELREVIDSYKSYKRITFILYIVKSRIGSRYQSIYYDEKKPVYRNNTIFPINVLRDLAIEFIDTTHYFVSDIDVFSSDTLYSTLQIHNQTLKDPKAVLLLKSFLMNEKEVNHKNCYEKGLCENMYMICMDRCNG</sequence>
<reference evidence="8" key="1">
    <citation type="submission" date="2010-02" db="EMBL/GenBank/DDBJ databases">
        <title>Sequencing and annotation of the Blastocystis hominis genome.</title>
        <authorList>
            <person name="Wincker P."/>
        </authorList>
    </citation>
    <scope>NUCLEOTIDE SEQUENCE</scope>
    <source>
        <strain evidence="8">Singapore isolate B</strain>
    </source>
</reference>
<evidence type="ECO:0000256" key="7">
    <source>
        <dbReference type="SAM" id="SignalP"/>
    </source>
</evidence>
<name>D8LUQ4_BLAHO</name>
<dbReference type="PANTHER" id="PTHR12270:SF52">
    <property type="entry name" value="GLYCOSYLTRANSFERASE-LIKE PROTEIN GNT13-RELATED"/>
    <property type="match status" value="1"/>
</dbReference>
<gene>
    <name evidence="8" type="ORF">GSBLH_T00000011001</name>
</gene>
<dbReference type="OrthoDB" id="205012at2759"/>
<keyword evidence="6" id="KW-0325">Glycoprotein</keyword>
<evidence type="ECO:0000313" key="8">
    <source>
        <dbReference type="EMBL" id="CBK19543.2"/>
    </source>
</evidence>
<keyword evidence="2" id="KW-0812">Transmembrane</keyword>
<evidence type="ECO:0000313" key="9">
    <source>
        <dbReference type="Proteomes" id="UP000008312"/>
    </source>
</evidence>
<dbReference type="GO" id="GO:0035269">
    <property type="term" value="P:protein O-linked glycosylation via mannose"/>
    <property type="evidence" value="ECO:0007669"/>
    <property type="project" value="TreeGrafter"/>
</dbReference>
<evidence type="ECO:0008006" key="10">
    <source>
        <dbReference type="Google" id="ProtNLM"/>
    </source>
</evidence>
<organism evidence="8">
    <name type="scientific">Blastocystis hominis</name>
    <dbReference type="NCBI Taxonomy" id="12968"/>
    <lineage>
        <taxon>Eukaryota</taxon>
        <taxon>Sar</taxon>
        <taxon>Stramenopiles</taxon>
        <taxon>Bigyra</taxon>
        <taxon>Opalozoa</taxon>
        <taxon>Opalinata</taxon>
        <taxon>Blastocystidae</taxon>
        <taxon>Blastocystis</taxon>
    </lineage>
</organism>
<dbReference type="Proteomes" id="UP000008312">
    <property type="component" value="Unassembled WGS sequence"/>
</dbReference>
<keyword evidence="7" id="KW-0732">Signal</keyword>
<keyword evidence="4" id="KW-1133">Transmembrane helix</keyword>
<evidence type="ECO:0000256" key="4">
    <source>
        <dbReference type="ARBA" id="ARBA00022989"/>
    </source>
</evidence>
<protein>
    <recommendedName>
        <fullName evidence="10">Glycosyl transferase 64 domain-containing protein</fullName>
    </recommendedName>
</protein>
<proteinExistence type="predicted"/>
<comment type="subcellular location">
    <subcellularLocation>
        <location evidence="1">Membrane</location>
        <topology evidence="1">Single-pass type II membrane protein</topology>
    </subcellularLocation>
</comment>
<feature type="signal peptide" evidence="7">
    <location>
        <begin position="1"/>
        <end position="19"/>
    </location>
</feature>
<evidence type="ECO:0000256" key="5">
    <source>
        <dbReference type="ARBA" id="ARBA00023136"/>
    </source>
</evidence>
<dbReference type="PANTHER" id="PTHR12270">
    <property type="entry name" value="GLYCOSYLTRANSFERASE-RELATED"/>
    <property type="match status" value="1"/>
</dbReference>
<dbReference type="InterPro" id="IPR051292">
    <property type="entry name" value="Xyl/GlcA_transferase"/>
</dbReference>
<evidence type="ECO:0000256" key="3">
    <source>
        <dbReference type="ARBA" id="ARBA00022968"/>
    </source>
</evidence>
<accession>D8LUQ4</accession>
<evidence type="ECO:0000256" key="1">
    <source>
        <dbReference type="ARBA" id="ARBA00004606"/>
    </source>
</evidence>
<dbReference type="Pfam" id="PF13896">
    <property type="entry name" value="Glyco_transf_49"/>
    <property type="match status" value="1"/>
</dbReference>
<dbReference type="InParanoid" id="D8LUQ4"/>
<keyword evidence="3" id="KW-0735">Signal-anchor</keyword>
<evidence type="ECO:0000256" key="6">
    <source>
        <dbReference type="ARBA" id="ARBA00023180"/>
    </source>
</evidence>
<evidence type="ECO:0000256" key="2">
    <source>
        <dbReference type="ARBA" id="ARBA00022692"/>
    </source>
</evidence>
<keyword evidence="9" id="KW-1185">Reference proteome</keyword>
<keyword evidence="5" id="KW-0472">Membrane</keyword>
<dbReference type="AlphaFoldDB" id="D8LUQ4"/>
<dbReference type="GO" id="GO:0042285">
    <property type="term" value="F:xylosyltransferase activity"/>
    <property type="evidence" value="ECO:0007669"/>
    <property type="project" value="TreeGrafter"/>
</dbReference>
<dbReference type="EMBL" id="FN668638">
    <property type="protein sequence ID" value="CBK19543.2"/>
    <property type="molecule type" value="Genomic_DNA"/>
</dbReference>